<keyword evidence="6" id="KW-0732">Signal</keyword>
<evidence type="ECO:0000256" key="6">
    <source>
        <dbReference type="SAM" id="SignalP"/>
    </source>
</evidence>
<keyword evidence="5" id="KW-0812">Transmembrane</keyword>
<comment type="caution">
    <text evidence="8">The sequence shown here is derived from an EMBL/GenBank/DDBJ whole genome shotgun (WGS) entry which is preliminary data.</text>
</comment>
<accession>A0AAD7DZU3</accession>
<evidence type="ECO:0000256" key="4">
    <source>
        <dbReference type="PROSITE-ProRule" id="PRU00175"/>
    </source>
</evidence>
<evidence type="ECO:0000256" key="5">
    <source>
        <dbReference type="SAM" id="Phobius"/>
    </source>
</evidence>
<feature type="chain" id="PRO_5042087652" description="RING-type domain-containing protein" evidence="6">
    <location>
        <begin position="18"/>
        <end position="333"/>
    </location>
</feature>
<protein>
    <recommendedName>
        <fullName evidence="7">RING-type domain-containing protein</fullName>
    </recommendedName>
</protein>
<dbReference type="PROSITE" id="PS50089">
    <property type="entry name" value="ZF_RING_2"/>
    <property type="match status" value="1"/>
</dbReference>
<evidence type="ECO:0000256" key="1">
    <source>
        <dbReference type="ARBA" id="ARBA00022723"/>
    </source>
</evidence>
<dbReference type="EMBL" id="JARKIE010000016">
    <property type="protein sequence ID" value="KAJ7701875.1"/>
    <property type="molecule type" value="Genomic_DNA"/>
</dbReference>
<evidence type="ECO:0000256" key="2">
    <source>
        <dbReference type="ARBA" id="ARBA00022771"/>
    </source>
</evidence>
<keyword evidence="5" id="KW-1133">Transmembrane helix</keyword>
<dbReference type="GO" id="GO:0008270">
    <property type="term" value="F:zinc ion binding"/>
    <property type="evidence" value="ECO:0007669"/>
    <property type="project" value="UniProtKB-KW"/>
</dbReference>
<name>A0AAD7DZU3_MYCRO</name>
<feature type="signal peptide" evidence="6">
    <location>
        <begin position="1"/>
        <end position="17"/>
    </location>
</feature>
<dbReference type="InterPro" id="IPR027370">
    <property type="entry name" value="Znf-RING_euk"/>
</dbReference>
<sequence>MADLLLLLSNICLATLAAVILLACSKFPARTIPEALTLLRAASASFCADILTLSLYAILTALSLCIAFLGITAIHPILSATFPFLASTQASEPESESQLSTVARLLELIPKPLLDLLAKRAPASTPPPPPPPPKTFSHRWIAHTHAVLHPRPGRTAPAPLSLFLSLALPALLLYFVARQRQRALTARDAEVPRRLAAARKMLTAQKVCAHHAQPVAALRAGLHCPLCAKPFTLPYALAPCGHTFDLRCLQQHFLSLPSNTCPRPRRLDLTTLPKLCPTCGTAIAAPPALAWTVKTIADALAADPRTRPRAQPRDPWSGFFRNATPRPVSTVVV</sequence>
<keyword evidence="9" id="KW-1185">Reference proteome</keyword>
<evidence type="ECO:0000256" key="3">
    <source>
        <dbReference type="ARBA" id="ARBA00022833"/>
    </source>
</evidence>
<reference evidence="8" key="1">
    <citation type="submission" date="2023-03" db="EMBL/GenBank/DDBJ databases">
        <title>Massive genome expansion in bonnet fungi (Mycena s.s.) driven by repeated elements and novel gene families across ecological guilds.</title>
        <authorList>
            <consortium name="Lawrence Berkeley National Laboratory"/>
            <person name="Harder C.B."/>
            <person name="Miyauchi S."/>
            <person name="Viragh M."/>
            <person name="Kuo A."/>
            <person name="Thoen E."/>
            <person name="Andreopoulos B."/>
            <person name="Lu D."/>
            <person name="Skrede I."/>
            <person name="Drula E."/>
            <person name="Henrissat B."/>
            <person name="Morin E."/>
            <person name="Kohler A."/>
            <person name="Barry K."/>
            <person name="LaButti K."/>
            <person name="Morin E."/>
            <person name="Salamov A."/>
            <person name="Lipzen A."/>
            <person name="Mereny Z."/>
            <person name="Hegedus B."/>
            <person name="Baldrian P."/>
            <person name="Stursova M."/>
            <person name="Weitz H."/>
            <person name="Taylor A."/>
            <person name="Grigoriev I.V."/>
            <person name="Nagy L.G."/>
            <person name="Martin F."/>
            <person name="Kauserud H."/>
        </authorList>
    </citation>
    <scope>NUCLEOTIDE SEQUENCE</scope>
    <source>
        <strain evidence="8">CBHHK067</strain>
    </source>
</reference>
<dbReference type="Proteomes" id="UP001221757">
    <property type="component" value="Unassembled WGS sequence"/>
</dbReference>
<evidence type="ECO:0000259" key="7">
    <source>
        <dbReference type="PROSITE" id="PS50089"/>
    </source>
</evidence>
<keyword evidence="5" id="KW-0472">Membrane</keyword>
<dbReference type="Gene3D" id="3.30.40.10">
    <property type="entry name" value="Zinc/RING finger domain, C3HC4 (zinc finger)"/>
    <property type="match status" value="1"/>
</dbReference>
<dbReference type="InterPro" id="IPR001841">
    <property type="entry name" value="Znf_RING"/>
</dbReference>
<keyword evidence="2 4" id="KW-0863">Zinc-finger</keyword>
<evidence type="ECO:0000313" key="9">
    <source>
        <dbReference type="Proteomes" id="UP001221757"/>
    </source>
</evidence>
<keyword evidence="3" id="KW-0862">Zinc</keyword>
<evidence type="ECO:0000313" key="8">
    <source>
        <dbReference type="EMBL" id="KAJ7701875.1"/>
    </source>
</evidence>
<feature type="transmembrane region" description="Helical" evidence="5">
    <location>
        <begin position="158"/>
        <end position="177"/>
    </location>
</feature>
<dbReference type="InterPro" id="IPR013083">
    <property type="entry name" value="Znf_RING/FYVE/PHD"/>
</dbReference>
<dbReference type="Pfam" id="PF13445">
    <property type="entry name" value="zf-RING_UBOX"/>
    <property type="match status" value="1"/>
</dbReference>
<dbReference type="SUPFAM" id="SSF57850">
    <property type="entry name" value="RING/U-box"/>
    <property type="match status" value="1"/>
</dbReference>
<feature type="domain" description="RING-type" evidence="7">
    <location>
        <begin position="224"/>
        <end position="265"/>
    </location>
</feature>
<gene>
    <name evidence="8" type="ORF">B0H17DRAFT_1176361</name>
</gene>
<dbReference type="AlphaFoldDB" id="A0AAD7DZU3"/>
<organism evidence="8 9">
    <name type="scientific">Mycena rosella</name>
    <name type="common">Pink bonnet</name>
    <name type="synonym">Agaricus rosellus</name>
    <dbReference type="NCBI Taxonomy" id="1033263"/>
    <lineage>
        <taxon>Eukaryota</taxon>
        <taxon>Fungi</taxon>
        <taxon>Dikarya</taxon>
        <taxon>Basidiomycota</taxon>
        <taxon>Agaricomycotina</taxon>
        <taxon>Agaricomycetes</taxon>
        <taxon>Agaricomycetidae</taxon>
        <taxon>Agaricales</taxon>
        <taxon>Marasmiineae</taxon>
        <taxon>Mycenaceae</taxon>
        <taxon>Mycena</taxon>
    </lineage>
</organism>
<keyword evidence="1" id="KW-0479">Metal-binding</keyword>
<proteinExistence type="predicted"/>